<dbReference type="RefSeq" id="WP_100900524.1">
    <property type="nucleotide sequence ID" value="NZ_CAWNNC010000001.1"/>
</dbReference>
<name>A0A2K8SVU1_9NOSO</name>
<sequence length="122" mass="13878">MSQIRLFIDEDSMDQRFIKALRARGVDVTSVGEVETISSSDKEQLTLATELQRVLYTFNVGDFCQLHSIHIQEKRSHAGIIISSQDYSIGEQMRRVLKLMAAKSAEEMINQLVFISAYHAEI</sequence>
<dbReference type="OrthoDB" id="3216372at2"/>
<evidence type="ECO:0000313" key="3">
    <source>
        <dbReference type="Proteomes" id="UP000232003"/>
    </source>
</evidence>
<dbReference type="InterPro" id="IPR041049">
    <property type="entry name" value="DUF5615"/>
</dbReference>
<evidence type="ECO:0000259" key="1">
    <source>
        <dbReference type="Pfam" id="PF18480"/>
    </source>
</evidence>
<dbReference type="EMBL" id="CP024785">
    <property type="protein sequence ID" value="AUB39547.1"/>
    <property type="molecule type" value="Genomic_DNA"/>
</dbReference>
<dbReference type="Proteomes" id="UP000232003">
    <property type="component" value="Chromosome"/>
</dbReference>
<organism evidence="2 3">
    <name type="scientific">Nostoc flagelliforme CCNUN1</name>
    <dbReference type="NCBI Taxonomy" id="2038116"/>
    <lineage>
        <taxon>Bacteria</taxon>
        <taxon>Bacillati</taxon>
        <taxon>Cyanobacteriota</taxon>
        <taxon>Cyanophyceae</taxon>
        <taxon>Nostocales</taxon>
        <taxon>Nostocaceae</taxon>
        <taxon>Nostoc</taxon>
    </lineage>
</organism>
<accession>A0A2K8SVU1</accession>
<evidence type="ECO:0000313" key="2">
    <source>
        <dbReference type="EMBL" id="AUB39547.1"/>
    </source>
</evidence>
<dbReference type="Pfam" id="PF18480">
    <property type="entry name" value="DUF5615"/>
    <property type="match status" value="1"/>
</dbReference>
<reference evidence="2 3" key="1">
    <citation type="submission" date="2017-11" db="EMBL/GenBank/DDBJ databases">
        <title>Complete genome of a free-living desiccation-tolerant cyanobacterium and its photosynthetic adaptation to extreme terrestrial habitat.</title>
        <authorList>
            <person name="Shang J."/>
        </authorList>
    </citation>
    <scope>NUCLEOTIDE SEQUENCE [LARGE SCALE GENOMIC DNA]</scope>
    <source>
        <strain evidence="2 3">CCNUN1</strain>
    </source>
</reference>
<feature type="domain" description="DUF5615" evidence="1">
    <location>
        <begin position="5"/>
        <end position="116"/>
    </location>
</feature>
<dbReference type="AlphaFoldDB" id="A0A2K8SVU1"/>
<gene>
    <name evidence="2" type="ORF">COO91_05543</name>
</gene>
<proteinExistence type="predicted"/>
<protein>
    <submittedName>
        <fullName evidence="2">Putative nuclease, containings PIN domain, potential toxin-antitoxin system component</fullName>
    </submittedName>
</protein>
<keyword evidence="3" id="KW-1185">Reference proteome</keyword>
<dbReference type="KEGG" id="nfl:COO91_05543"/>